<dbReference type="SUPFAM" id="SSF46955">
    <property type="entry name" value="Putative DNA-binding domain"/>
    <property type="match status" value="1"/>
</dbReference>
<dbReference type="Proteomes" id="UP000319148">
    <property type="component" value="Unassembled WGS sequence"/>
</dbReference>
<evidence type="ECO:0000259" key="2">
    <source>
        <dbReference type="Pfam" id="PF12728"/>
    </source>
</evidence>
<comment type="caution">
    <text evidence="3">The sequence shown here is derived from an EMBL/GenBank/DDBJ whole genome shotgun (WGS) entry which is preliminary data.</text>
</comment>
<evidence type="ECO:0000313" key="3">
    <source>
        <dbReference type="EMBL" id="TPD59316.1"/>
    </source>
</evidence>
<keyword evidence="4" id="KW-1185">Reference proteome</keyword>
<dbReference type="RefSeq" id="WP_139940980.1">
    <property type="nucleotide sequence ID" value="NZ_JBHSYP010000006.1"/>
</dbReference>
<dbReference type="OrthoDB" id="9806994at2"/>
<feature type="domain" description="Helix-turn-helix" evidence="2">
    <location>
        <begin position="17"/>
        <end position="63"/>
    </location>
</feature>
<dbReference type="Pfam" id="PF12728">
    <property type="entry name" value="HTH_17"/>
    <property type="match status" value="1"/>
</dbReference>
<feature type="region of interest" description="Disordered" evidence="1">
    <location>
        <begin position="65"/>
        <end position="85"/>
    </location>
</feature>
<name>A0A501PHJ8_9PROT</name>
<organism evidence="3 4">
    <name type="scientific">Emcibacter nanhaiensis</name>
    <dbReference type="NCBI Taxonomy" id="1505037"/>
    <lineage>
        <taxon>Bacteria</taxon>
        <taxon>Pseudomonadati</taxon>
        <taxon>Pseudomonadota</taxon>
        <taxon>Alphaproteobacteria</taxon>
        <taxon>Emcibacterales</taxon>
        <taxon>Emcibacteraceae</taxon>
        <taxon>Emcibacter</taxon>
    </lineage>
</organism>
<reference evidence="4" key="1">
    <citation type="submission" date="2019-06" db="EMBL/GenBank/DDBJ databases">
        <title>The complete genome of Emcibacter congregatus ZYLT.</title>
        <authorList>
            <person name="Zhao Z."/>
        </authorList>
    </citation>
    <scope>NUCLEOTIDE SEQUENCE [LARGE SCALE GENOMIC DNA]</scope>
    <source>
        <strain evidence="4">MCCC 1A06723</strain>
    </source>
</reference>
<gene>
    <name evidence="3" type="ORF">FIV46_11000</name>
</gene>
<dbReference type="AlphaFoldDB" id="A0A501PHJ8"/>
<sequence length="85" mass="9822">MERNRRIKALEDSRPVYLTSEESAAYLRISPITLSKMRMSGEGPRYRKHGRRVVYTVDDLKTWSDEHGQASTNDNAVDHSLVSER</sequence>
<accession>A0A501PHJ8</accession>
<evidence type="ECO:0000256" key="1">
    <source>
        <dbReference type="SAM" id="MobiDB-lite"/>
    </source>
</evidence>
<dbReference type="InterPro" id="IPR009061">
    <property type="entry name" value="DNA-bd_dom_put_sf"/>
</dbReference>
<protein>
    <submittedName>
        <fullName evidence="3">Helix-turn-helix domain-containing protein</fullName>
    </submittedName>
</protein>
<evidence type="ECO:0000313" key="4">
    <source>
        <dbReference type="Proteomes" id="UP000319148"/>
    </source>
</evidence>
<dbReference type="InterPro" id="IPR041657">
    <property type="entry name" value="HTH_17"/>
</dbReference>
<proteinExistence type="predicted"/>
<dbReference type="EMBL" id="VFIY01000014">
    <property type="protein sequence ID" value="TPD59316.1"/>
    <property type="molecule type" value="Genomic_DNA"/>
</dbReference>